<evidence type="ECO:0000313" key="2">
    <source>
        <dbReference type="EMBL" id="UQA97163.1"/>
    </source>
</evidence>
<keyword evidence="3" id="KW-1185">Reference proteome</keyword>
<dbReference type="Gene3D" id="3.10.180.10">
    <property type="entry name" value="2,3-Dihydroxybiphenyl 1,2-Dioxygenase, domain 1"/>
    <property type="match status" value="1"/>
</dbReference>
<dbReference type="InterPro" id="IPR028973">
    <property type="entry name" value="PhnB-like"/>
</dbReference>
<protein>
    <submittedName>
        <fullName evidence="2">VOC family protein</fullName>
    </submittedName>
</protein>
<evidence type="ECO:0000313" key="3">
    <source>
        <dbReference type="Proteomes" id="UP000830115"/>
    </source>
</evidence>
<dbReference type="Proteomes" id="UP000830115">
    <property type="component" value="Chromosome"/>
</dbReference>
<organism evidence="2 3">
    <name type="scientific">Streptomyces halobius</name>
    <dbReference type="NCBI Taxonomy" id="2879846"/>
    <lineage>
        <taxon>Bacteria</taxon>
        <taxon>Bacillati</taxon>
        <taxon>Actinomycetota</taxon>
        <taxon>Actinomycetes</taxon>
        <taxon>Kitasatosporales</taxon>
        <taxon>Streptomycetaceae</taxon>
        <taxon>Streptomyces</taxon>
    </lineage>
</organism>
<dbReference type="InterPro" id="IPR009725">
    <property type="entry name" value="3_dmu_93_MTrfase"/>
</dbReference>
<dbReference type="PANTHER" id="PTHR33990:SF2">
    <property type="entry name" value="PHNB-LIKE DOMAIN-CONTAINING PROTEIN"/>
    <property type="match status" value="1"/>
</dbReference>
<dbReference type="SUPFAM" id="SSF54593">
    <property type="entry name" value="Glyoxalase/Bleomycin resistance protein/Dihydroxybiphenyl dioxygenase"/>
    <property type="match status" value="1"/>
</dbReference>
<sequence length="157" mass="17352">MPKIIPNLWFDTQGKEAAEFYVSVFPNSKITNVSYYNEAGPREAGTVLTVDFELDGQEYTAINGGPEFTFSEAISLLINCADQEEIDYYWSKLSEGGEEGPCGWLKDRYGLSWQVAPAGMVELMNDPDKGRAERAMKAMLGMKKIDVAALYAAADKA</sequence>
<dbReference type="Pfam" id="PF06983">
    <property type="entry name" value="3-dmu-9_3-mt"/>
    <property type="match status" value="1"/>
</dbReference>
<dbReference type="PIRSF" id="PIRSF021700">
    <property type="entry name" value="3_dmu_93_MTrfase"/>
    <property type="match status" value="1"/>
</dbReference>
<dbReference type="CDD" id="cd06588">
    <property type="entry name" value="PhnB_like"/>
    <property type="match status" value="1"/>
</dbReference>
<proteinExistence type="predicted"/>
<gene>
    <name evidence="2" type="ORF">K9S39_39600</name>
</gene>
<dbReference type="PANTHER" id="PTHR33990">
    <property type="entry name" value="PROTEIN YJDN-RELATED"/>
    <property type="match status" value="1"/>
</dbReference>
<evidence type="ECO:0000259" key="1">
    <source>
        <dbReference type="Pfam" id="PF06983"/>
    </source>
</evidence>
<accession>A0ABY4MHF0</accession>
<name>A0ABY4MHF0_9ACTN</name>
<feature type="domain" description="PhnB-like" evidence="1">
    <location>
        <begin position="3"/>
        <end position="115"/>
    </location>
</feature>
<dbReference type="EMBL" id="CP086322">
    <property type="protein sequence ID" value="UQA97163.1"/>
    <property type="molecule type" value="Genomic_DNA"/>
</dbReference>
<dbReference type="RefSeq" id="WP_248868078.1">
    <property type="nucleotide sequence ID" value="NZ_CP086322.1"/>
</dbReference>
<dbReference type="InterPro" id="IPR029068">
    <property type="entry name" value="Glyas_Bleomycin-R_OHBP_Dase"/>
</dbReference>
<reference evidence="2" key="1">
    <citation type="submission" date="2021-10" db="EMBL/GenBank/DDBJ databases">
        <title>Streptomyces nigrumlapis sp.nov.,an antimicrobial producing actinobacterium isolated from Black Gobi rocks.</title>
        <authorList>
            <person name="Wen Y."/>
            <person name="Zhang W."/>
            <person name="Liu X.G."/>
        </authorList>
    </citation>
    <scope>NUCLEOTIDE SEQUENCE</scope>
    <source>
        <strain evidence="2">ST13-2-2</strain>
    </source>
</reference>